<organism evidence="6 7">
    <name type="scientific">Caryophanon tenue</name>
    <dbReference type="NCBI Taxonomy" id="33978"/>
    <lineage>
        <taxon>Bacteria</taxon>
        <taxon>Bacillati</taxon>
        <taxon>Bacillota</taxon>
        <taxon>Bacilli</taxon>
        <taxon>Bacillales</taxon>
        <taxon>Caryophanaceae</taxon>
        <taxon>Caryophanon</taxon>
    </lineage>
</organism>
<dbReference type="InterPro" id="IPR000962">
    <property type="entry name" value="Znf_DskA_TraR"/>
</dbReference>
<dbReference type="PANTHER" id="PTHR33823">
    <property type="entry name" value="RNA POLYMERASE-BINDING TRANSCRIPTION FACTOR DKSA-RELATED"/>
    <property type="match status" value="1"/>
</dbReference>
<dbReference type="SUPFAM" id="SSF109635">
    <property type="entry name" value="DnaK suppressor protein DksA, alpha-hairpin domain"/>
    <property type="match status" value="1"/>
</dbReference>
<evidence type="ECO:0000313" key="6">
    <source>
        <dbReference type="EMBL" id="OCS88266.1"/>
    </source>
</evidence>
<evidence type="ECO:0000313" key="7">
    <source>
        <dbReference type="Proteomes" id="UP000093199"/>
    </source>
</evidence>
<dbReference type="PROSITE" id="PS51128">
    <property type="entry name" value="ZF_DKSA_2"/>
    <property type="match status" value="1"/>
</dbReference>
<dbReference type="EMBL" id="MASJ01000001">
    <property type="protein sequence ID" value="OCS88266.1"/>
    <property type="molecule type" value="Genomic_DNA"/>
</dbReference>
<sequence>MTDEQLKTLQAQLLAEKEALEAGITMHEDDGENVELEAVDNHPADQATDLADEYVDQALEEFREEDLEKVEIALQAIKDGTYGTCTVCGEPIPYERLEAVPTALTCVEHASA</sequence>
<feature type="zinc finger region" description="dksA C4-type" evidence="4">
    <location>
        <begin position="85"/>
        <end position="109"/>
    </location>
</feature>
<reference evidence="6 7" key="1">
    <citation type="submission" date="2016-07" db="EMBL/GenBank/DDBJ databases">
        <title>Caryophanon tenue genome sequencing.</title>
        <authorList>
            <person name="Verma A."/>
            <person name="Pal Y."/>
            <person name="Krishnamurthi S."/>
        </authorList>
    </citation>
    <scope>NUCLEOTIDE SEQUENCE [LARGE SCALE GENOMIC DNA]</scope>
    <source>
        <strain evidence="6 7">DSM 14152</strain>
    </source>
</reference>
<gene>
    <name evidence="6" type="ORF">A6M13_00015</name>
</gene>
<keyword evidence="7" id="KW-1185">Reference proteome</keyword>
<keyword evidence="3" id="KW-0862">Zinc</keyword>
<keyword evidence="2" id="KW-0863">Zinc-finger</keyword>
<dbReference type="AlphaFoldDB" id="A0A1C0YM65"/>
<evidence type="ECO:0000256" key="2">
    <source>
        <dbReference type="ARBA" id="ARBA00022771"/>
    </source>
</evidence>
<evidence type="ECO:0000256" key="4">
    <source>
        <dbReference type="PROSITE-ProRule" id="PRU00510"/>
    </source>
</evidence>
<dbReference type="SUPFAM" id="SSF57716">
    <property type="entry name" value="Glucocorticoid receptor-like (DNA-binding domain)"/>
    <property type="match status" value="1"/>
</dbReference>
<dbReference type="Pfam" id="PF01258">
    <property type="entry name" value="zf-dskA_traR"/>
    <property type="match status" value="1"/>
</dbReference>
<keyword evidence="1" id="KW-0479">Metal-binding</keyword>
<dbReference type="PANTHER" id="PTHR33823:SF4">
    <property type="entry name" value="GENERAL STRESS PROTEIN 16O"/>
    <property type="match status" value="1"/>
</dbReference>
<feature type="domain" description="Zinc finger DksA/TraR C4-type" evidence="5">
    <location>
        <begin position="80"/>
        <end position="108"/>
    </location>
</feature>
<accession>A0A1C0YM65</accession>
<proteinExistence type="predicted"/>
<dbReference type="Gene3D" id="1.20.120.910">
    <property type="entry name" value="DksA, coiled-coil domain"/>
    <property type="match status" value="1"/>
</dbReference>
<evidence type="ECO:0000256" key="3">
    <source>
        <dbReference type="ARBA" id="ARBA00022833"/>
    </source>
</evidence>
<dbReference type="STRING" id="33978.A6M13_00015"/>
<comment type="caution">
    <text evidence="6">The sequence shown here is derived from an EMBL/GenBank/DDBJ whole genome shotgun (WGS) entry which is preliminary data.</text>
</comment>
<evidence type="ECO:0000259" key="5">
    <source>
        <dbReference type="Pfam" id="PF01258"/>
    </source>
</evidence>
<protein>
    <recommendedName>
        <fullName evidence="5">Zinc finger DksA/TraR C4-type domain-containing protein</fullName>
    </recommendedName>
</protein>
<evidence type="ECO:0000256" key="1">
    <source>
        <dbReference type="ARBA" id="ARBA00022723"/>
    </source>
</evidence>
<dbReference type="Proteomes" id="UP000093199">
    <property type="component" value="Unassembled WGS sequence"/>
</dbReference>
<dbReference type="InterPro" id="IPR037187">
    <property type="entry name" value="DnaK_N"/>
</dbReference>
<dbReference type="GO" id="GO:0008270">
    <property type="term" value="F:zinc ion binding"/>
    <property type="evidence" value="ECO:0007669"/>
    <property type="project" value="UniProtKB-KW"/>
</dbReference>
<dbReference type="RefSeq" id="WP_066542062.1">
    <property type="nucleotide sequence ID" value="NZ_MASJ01000001.1"/>
</dbReference>
<name>A0A1C0YM65_9BACL</name>